<dbReference type="STRING" id="321763.SAMN04488692_1173"/>
<dbReference type="Pfam" id="PF04463">
    <property type="entry name" value="2-thiour_desulf"/>
    <property type="match status" value="1"/>
</dbReference>
<feature type="compositionally biased region" description="Basic and acidic residues" evidence="1">
    <location>
        <begin position="1"/>
        <end position="12"/>
    </location>
</feature>
<feature type="domain" description="DUF1722" evidence="2">
    <location>
        <begin position="209"/>
        <end position="325"/>
    </location>
</feature>
<dbReference type="Pfam" id="PF08349">
    <property type="entry name" value="DUF1722"/>
    <property type="match status" value="1"/>
</dbReference>
<protein>
    <submittedName>
        <fullName evidence="3">Uncharacterized conserved protein YbgA, DUF1722 family</fullName>
    </submittedName>
</protein>
<organism evidence="3 4">
    <name type="scientific">Halarsenatibacter silvermanii</name>
    <dbReference type="NCBI Taxonomy" id="321763"/>
    <lineage>
        <taxon>Bacteria</taxon>
        <taxon>Bacillati</taxon>
        <taxon>Bacillota</taxon>
        <taxon>Clostridia</taxon>
        <taxon>Halanaerobiales</taxon>
        <taxon>Halarsenatibacteraceae</taxon>
        <taxon>Halarsenatibacter</taxon>
    </lineage>
</organism>
<dbReference type="InterPro" id="IPR013560">
    <property type="entry name" value="DUF1722"/>
</dbReference>
<gene>
    <name evidence="3" type="ORF">SAMN04488692_1173</name>
</gene>
<proteinExistence type="predicted"/>
<dbReference type="RefSeq" id="WP_089760940.1">
    <property type="nucleotide sequence ID" value="NZ_FNGO01000017.1"/>
</dbReference>
<evidence type="ECO:0000256" key="1">
    <source>
        <dbReference type="SAM" id="MobiDB-lite"/>
    </source>
</evidence>
<dbReference type="AlphaFoldDB" id="A0A1G9QJL8"/>
<accession>A0A1G9QJL8</accession>
<dbReference type="InterPro" id="IPR007553">
    <property type="entry name" value="2-thiour_desulf"/>
</dbReference>
<feature type="region of interest" description="Disordered" evidence="1">
    <location>
        <begin position="1"/>
        <end position="22"/>
    </location>
</feature>
<evidence type="ECO:0000313" key="4">
    <source>
        <dbReference type="Proteomes" id="UP000199476"/>
    </source>
</evidence>
<reference evidence="3 4" key="1">
    <citation type="submission" date="2016-10" db="EMBL/GenBank/DDBJ databases">
        <authorList>
            <person name="de Groot N.N."/>
        </authorList>
    </citation>
    <scope>NUCLEOTIDE SEQUENCE [LARGE SCALE GENOMIC DNA]</scope>
    <source>
        <strain evidence="3 4">SLAS-1</strain>
    </source>
</reference>
<dbReference type="Proteomes" id="UP000199476">
    <property type="component" value="Unassembled WGS sequence"/>
</dbReference>
<dbReference type="EMBL" id="FNGO01000017">
    <property type="protein sequence ID" value="SDM11183.1"/>
    <property type="molecule type" value="Genomic_DNA"/>
</dbReference>
<dbReference type="PANTHER" id="PTHR30087:SF1">
    <property type="entry name" value="HYPOTHETICAL CYTOSOLIC PROTEIN"/>
    <property type="match status" value="1"/>
</dbReference>
<dbReference type="OrthoDB" id="9797779at2"/>
<sequence length="345" mass="40127">MTSLKPELKEISSPEIDGNSSPDSPVVLISSCLLGRDCRYDGKIITSEEVQVLTDHLRVVPVCPETELGLNSPRPPIKLWKRREGKMLLYQPAAQKFWHRKIRMKCLRYLRSNPYLAGMILKSRSPTCGPESCKFYRPGSSQPAGRTSGFLPALAARHDPFLPIIDEKDIKKPKKLYRFLTKIYALHDWLLLLDDFSIAGLHEFQADYKLMLLGFDQQGVDELGRIVARQKEYSESELKRKYLKKFIDCFSGRLTRGKWKNVVLHGFGHITEEISDEDRQKFLQMVEEFRHGRNNYHEMQNWLLNRAEKLNNDYLLKQKFLKPFPHDLASDLRSKYTAPDPFIEK</sequence>
<keyword evidence="4" id="KW-1185">Reference proteome</keyword>
<dbReference type="PANTHER" id="PTHR30087">
    <property type="entry name" value="INNER MEMBRANE PROTEIN"/>
    <property type="match status" value="1"/>
</dbReference>
<evidence type="ECO:0000259" key="2">
    <source>
        <dbReference type="Pfam" id="PF08349"/>
    </source>
</evidence>
<name>A0A1G9QJL8_9FIRM</name>
<evidence type="ECO:0000313" key="3">
    <source>
        <dbReference type="EMBL" id="SDM11183.1"/>
    </source>
</evidence>